<name>A0A934KYM8_9FLAO</name>
<gene>
    <name evidence="1" type="ORF">JEM65_19695</name>
</gene>
<accession>A0A934KYM8</accession>
<proteinExistence type="predicted"/>
<evidence type="ECO:0000313" key="2">
    <source>
        <dbReference type="Proteomes" id="UP000662373"/>
    </source>
</evidence>
<dbReference type="Proteomes" id="UP000662373">
    <property type="component" value="Unassembled WGS sequence"/>
</dbReference>
<comment type="caution">
    <text evidence="1">The sequence shown here is derived from an EMBL/GenBank/DDBJ whole genome shotgun (WGS) entry which is preliminary data.</text>
</comment>
<protein>
    <submittedName>
        <fullName evidence="1">Glyoxalase</fullName>
    </submittedName>
</protein>
<dbReference type="AlphaFoldDB" id="A0A934KYM8"/>
<organism evidence="1 2">
    <name type="scientific">Gelidibacter salicanalis</name>
    <dbReference type="NCBI Taxonomy" id="291193"/>
    <lineage>
        <taxon>Bacteria</taxon>
        <taxon>Pseudomonadati</taxon>
        <taxon>Bacteroidota</taxon>
        <taxon>Flavobacteriia</taxon>
        <taxon>Flavobacteriales</taxon>
        <taxon>Flavobacteriaceae</taxon>
        <taxon>Gelidibacter</taxon>
    </lineage>
</organism>
<evidence type="ECO:0000313" key="1">
    <source>
        <dbReference type="EMBL" id="MBJ7882863.1"/>
    </source>
</evidence>
<keyword evidence="2" id="KW-1185">Reference proteome</keyword>
<reference evidence="1 2" key="1">
    <citation type="submission" date="2020-09" db="EMBL/GenBank/DDBJ databases">
        <title>Draft genome of Gelidibacter salicanalis PAMC21136.</title>
        <authorList>
            <person name="Park H."/>
        </authorList>
    </citation>
    <scope>NUCLEOTIDE SEQUENCE [LARGE SCALE GENOMIC DNA]</scope>
    <source>
        <strain evidence="1 2">PAMC21136</strain>
    </source>
</reference>
<sequence length="137" mass="16006">MTTRTEDFIQIRPVISSALIYDTMSPGERFQNATLRPLLKLQNDLIVAVFKNYIAKHKNVFYDLSLPKQLGYIENVLHKDMKFRNSIKGMIIGHFTMEEYEVYIENPSALNKRMMTLAKERLISHIQLFKPEKATVI</sequence>
<dbReference type="RefSeq" id="WP_199603260.1">
    <property type="nucleotide sequence ID" value="NZ_JAEHJZ010000056.1"/>
</dbReference>
<dbReference type="EMBL" id="JAEHJZ010000056">
    <property type="protein sequence ID" value="MBJ7882863.1"/>
    <property type="molecule type" value="Genomic_DNA"/>
</dbReference>